<dbReference type="InterPro" id="IPR020588">
    <property type="entry name" value="RecA_ATP-bd"/>
</dbReference>
<dbReference type="InterPro" id="IPR013632">
    <property type="entry name" value="Rad51_C"/>
</dbReference>
<keyword evidence="11" id="KW-1185">Reference proteome</keyword>
<protein>
    <recommendedName>
        <fullName evidence="7">DNA repair protein RAD51 homolog 3</fullName>
    </recommendedName>
</protein>
<keyword evidence="3" id="KW-0227">DNA damage</keyword>
<dbReference type="GO" id="GO:0008821">
    <property type="term" value="F:crossover junction DNA endonuclease activity"/>
    <property type="evidence" value="ECO:0007669"/>
    <property type="project" value="TreeGrafter"/>
</dbReference>
<feature type="domain" description="RecA family profile 1" evidence="9">
    <location>
        <begin position="35"/>
        <end position="241"/>
    </location>
</feature>
<keyword evidence="5" id="KW-0234">DNA repair</keyword>
<evidence type="ECO:0000259" key="9">
    <source>
        <dbReference type="PROSITE" id="PS50162"/>
    </source>
</evidence>
<dbReference type="Proteomes" id="UP000094569">
    <property type="component" value="Unassembled WGS sequence"/>
</dbReference>
<gene>
    <name evidence="10" type="ORF">SI65_10042</name>
</gene>
<dbReference type="GO" id="GO:0005524">
    <property type="term" value="F:ATP binding"/>
    <property type="evidence" value="ECO:0007669"/>
    <property type="project" value="UniProtKB-KW"/>
</dbReference>
<keyword evidence="4" id="KW-0067">ATP-binding</keyword>
<evidence type="ECO:0000256" key="8">
    <source>
        <dbReference type="SAM" id="MobiDB-lite"/>
    </source>
</evidence>
<dbReference type="GO" id="GO:0000400">
    <property type="term" value="F:four-way junction DNA binding"/>
    <property type="evidence" value="ECO:0007669"/>
    <property type="project" value="TreeGrafter"/>
</dbReference>
<dbReference type="GO" id="GO:0140664">
    <property type="term" value="F:ATP-dependent DNA damage sensor activity"/>
    <property type="evidence" value="ECO:0007669"/>
    <property type="project" value="InterPro"/>
</dbReference>
<feature type="compositionally biased region" description="Acidic residues" evidence="8">
    <location>
        <begin position="382"/>
        <end position="404"/>
    </location>
</feature>
<dbReference type="InterPro" id="IPR003593">
    <property type="entry name" value="AAA+_ATPase"/>
</dbReference>
<dbReference type="OrthoDB" id="5957327at2759"/>
<comment type="caution">
    <text evidence="10">The sequence shown here is derived from an EMBL/GenBank/DDBJ whole genome shotgun (WGS) entry which is preliminary data.</text>
</comment>
<dbReference type="EMBL" id="JXNT01000024">
    <property type="protein sequence ID" value="ODM14556.1"/>
    <property type="molecule type" value="Genomic_DNA"/>
</dbReference>
<dbReference type="GO" id="GO:0033065">
    <property type="term" value="C:Rad51C-XRCC3 complex"/>
    <property type="evidence" value="ECO:0007669"/>
    <property type="project" value="TreeGrafter"/>
</dbReference>
<dbReference type="GO" id="GO:0033063">
    <property type="term" value="C:Rad51B-Rad51C-Rad51D-XRCC2 complex"/>
    <property type="evidence" value="ECO:0007669"/>
    <property type="project" value="TreeGrafter"/>
</dbReference>
<reference evidence="10 11" key="1">
    <citation type="journal article" date="2016" name="BMC Genomics">
        <title>Comparative genomic and transcriptomic analyses of the Fuzhuan brick tea-fermentation fungus Aspergillus cristatus.</title>
        <authorList>
            <person name="Ge Y."/>
            <person name="Wang Y."/>
            <person name="Liu Y."/>
            <person name="Tan Y."/>
            <person name="Ren X."/>
            <person name="Zhang X."/>
            <person name="Hyde K.D."/>
            <person name="Liu Y."/>
            <person name="Liu Z."/>
        </authorList>
    </citation>
    <scope>NUCLEOTIDE SEQUENCE [LARGE SCALE GENOMIC DNA]</scope>
    <source>
        <strain evidence="10 11">GZAAS20.1005</strain>
    </source>
</reference>
<dbReference type="GO" id="GO:0007131">
    <property type="term" value="P:reciprocal meiotic recombination"/>
    <property type="evidence" value="ECO:0007669"/>
    <property type="project" value="TreeGrafter"/>
</dbReference>
<dbReference type="VEuPathDB" id="FungiDB:SI65_10042"/>
<dbReference type="Gene3D" id="3.40.50.300">
    <property type="entry name" value="P-loop containing nucleotide triphosphate hydrolases"/>
    <property type="match status" value="1"/>
</dbReference>
<evidence type="ECO:0000256" key="2">
    <source>
        <dbReference type="ARBA" id="ARBA00022741"/>
    </source>
</evidence>
<dbReference type="PANTHER" id="PTHR46239:SF1">
    <property type="entry name" value="DNA REPAIR PROTEIN RAD51 HOMOLOG 3"/>
    <property type="match status" value="1"/>
</dbReference>
<feature type="compositionally biased region" description="Polar residues" evidence="8">
    <location>
        <begin position="354"/>
        <end position="373"/>
    </location>
</feature>
<evidence type="ECO:0000313" key="11">
    <source>
        <dbReference type="Proteomes" id="UP000094569"/>
    </source>
</evidence>
<evidence type="ECO:0000256" key="3">
    <source>
        <dbReference type="ARBA" id="ARBA00022763"/>
    </source>
</evidence>
<dbReference type="Pfam" id="PF08423">
    <property type="entry name" value="Rad51"/>
    <property type="match status" value="1"/>
</dbReference>
<evidence type="ECO:0000256" key="7">
    <source>
        <dbReference type="ARBA" id="ARBA00040674"/>
    </source>
</evidence>
<dbReference type="GO" id="GO:0005657">
    <property type="term" value="C:replication fork"/>
    <property type="evidence" value="ECO:0007669"/>
    <property type="project" value="TreeGrafter"/>
</dbReference>
<evidence type="ECO:0000256" key="5">
    <source>
        <dbReference type="ARBA" id="ARBA00023204"/>
    </source>
</evidence>
<dbReference type="SMART" id="SM00382">
    <property type="entry name" value="AAA"/>
    <property type="match status" value="1"/>
</dbReference>
<name>A0A1E3B237_ASPCR</name>
<feature type="compositionally biased region" description="Low complexity" evidence="8">
    <location>
        <begin position="341"/>
        <end position="353"/>
    </location>
</feature>
<evidence type="ECO:0000256" key="6">
    <source>
        <dbReference type="ARBA" id="ARBA00023242"/>
    </source>
</evidence>
<dbReference type="AlphaFoldDB" id="A0A1E3B237"/>
<dbReference type="InterPro" id="IPR027417">
    <property type="entry name" value="P-loop_NTPase"/>
</dbReference>
<evidence type="ECO:0000313" key="10">
    <source>
        <dbReference type="EMBL" id="ODM14556.1"/>
    </source>
</evidence>
<dbReference type="GO" id="GO:0000707">
    <property type="term" value="P:meiotic DNA recombinase assembly"/>
    <property type="evidence" value="ECO:0007669"/>
    <property type="project" value="TreeGrafter"/>
</dbReference>
<feature type="region of interest" description="Disordered" evidence="8">
    <location>
        <begin position="318"/>
        <end position="412"/>
    </location>
</feature>
<dbReference type="STRING" id="573508.A0A1E3B237"/>
<evidence type="ECO:0000256" key="1">
    <source>
        <dbReference type="ARBA" id="ARBA00004123"/>
    </source>
</evidence>
<evidence type="ECO:0000256" key="4">
    <source>
        <dbReference type="ARBA" id="ARBA00022840"/>
    </source>
</evidence>
<organism evidence="10 11">
    <name type="scientific">Aspergillus cristatus</name>
    <name type="common">Chinese Fuzhuan brick tea-fermentation fungus</name>
    <name type="synonym">Eurotium cristatum</name>
    <dbReference type="NCBI Taxonomy" id="573508"/>
    <lineage>
        <taxon>Eukaryota</taxon>
        <taxon>Fungi</taxon>
        <taxon>Dikarya</taxon>
        <taxon>Ascomycota</taxon>
        <taxon>Pezizomycotina</taxon>
        <taxon>Eurotiomycetes</taxon>
        <taxon>Eurotiomycetidae</taxon>
        <taxon>Eurotiales</taxon>
        <taxon>Aspergillaceae</taxon>
        <taxon>Aspergillus</taxon>
        <taxon>Aspergillus subgen. Aspergillus</taxon>
    </lineage>
</organism>
<accession>A0A1E3B237</accession>
<dbReference type="SUPFAM" id="SSF52540">
    <property type="entry name" value="P-loop containing nucleoside triphosphate hydrolases"/>
    <property type="match status" value="1"/>
</dbReference>
<dbReference type="PANTHER" id="PTHR46239">
    <property type="entry name" value="DNA REPAIR PROTEIN RAD51 HOMOLOG 3 RAD51C"/>
    <property type="match status" value="1"/>
</dbReference>
<dbReference type="InterPro" id="IPR052093">
    <property type="entry name" value="HR_Repair_Mediator"/>
</dbReference>
<proteinExistence type="predicted"/>
<keyword evidence="6" id="KW-0539">Nucleus</keyword>
<dbReference type="CDD" id="cd01393">
    <property type="entry name" value="RecA-like"/>
    <property type="match status" value="1"/>
</dbReference>
<sequence length="412" mass="45069">MSQQDILGLASEESHRVIPISASQSLHASAGASATPVAISTGLSRLDEALCPPSGEDVPGSTTFSPGILCGQVTEVYGPPGVGKTSLALSTAVNALLDRRKVVWIDTMSPLPRPRLRKMLRKALESIEGDKSEEDLIQNLLYFRTPSLPHLLAILFRPPKSFPPDDTSLLVVDSISGPFPSYFPNPTELRARLAQSDITDKAKIQWLMNRRWNVTSDLANQLMKLATTRRLAVLAIDQTHTKIKGQPRATLCPVLAGGAWENCIATRIVLYRDFCTVVEEDLPVLVNARFAEVMKRSGRILALRLEENIVPFATESDGLRGMEKKQPLSATPQVAEPRELPSQPANQPASQPSDEPSQTLSQPLSQPAGQPASQRKRKVDEIADSEDDEDDSDGDYGWAEDDDVLLQNPEKQ</sequence>
<comment type="subcellular location">
    <subcellularLocation>
        <location evidence="1">Nucleus</location>
    </subcellularLocation>
</comment>
<keyword evidence="2" id="KW-0547">Nucleotide-binding</keyword>
<dbReference type="PROSITE" id="PS50162">
    <property type="entry name" value="RECA_2"/>
    <property type="match status" value="1"/>
</dbReference>